<dbReference type="AlphaFoldDB" id="A0A9P5SBZ3"/>
<comment type="caution">
    <text evidence="6">The sequence shown here is derived from an EMBL/GenBank/DDBJ whole genome shotgun (WGS) entry which is preliminary data.</text>
</comment>
<dbReference type="Pfam" id="PF01494">
    <property type="entry name" value="FAD_binding_3"/>
    <property type="match status" value="1"/>
</dbReference>
<feature type="non-terminal residue" evidence="6">
    <location>
        <position position="332"/>
    </location>
</feature>
<evidence type="ECO:0000313" key="7">
    <source>
        <dbReference type="Proteomes" id="UP000696485"/>
    </source>
</evidence>
<dbReference type="PANTHER" id="PTHR47356">
    <property type="entry name" value="FAD-DEPENDENT MONOOXYGENASE ASQG-RELATED"/>
    <property type="match status" value="1"/>
</dbReference>
<dbReference type="EMBL" id="JAAAUY010002183">
    <property type="protein sequence ID" value="KAF9314432.1"/>
    <property type="molecule type" value="Genomic_DNA"/>
</dbReference>
<evidence type="ECO:0000256" key="4">
    <source>
        <dbReference type="ARBA" id="ARBA00023002"/>
    </source>
</evidence>
<dbReference type="SUPFAM" id="SSF51905">
    <property type="entry name" value="FAD/NAD(P)-binding domain"/>
    <property type="match status" value="1"/>
</dbReference>
<gene>
    <name evidence="6" type="ORF">BG006_003939</name>
</gene>
<dbReference type="PRINTS" id="PR00420">
    <property type="entry name" value="RNGMNOXGNASE"/>
</dbReference>
<evidence type="ECO:0000256" key="1">
    <source>
        <dbReference type="ARBA" id="ARBA00007992"/>
    </source>
</evidence>
<evidence type="ECO:0000256" key="3">
    <source>
        <dbReference type="ARBA" id="ARBA00022827"/>
    </source>
</evidence>
<keyword evidence="2" id="KW-0285">Flavoprotein</keyword>
<evidence type="ECO:0000259" key="5">
    <source>
        <dbReference type="Pfam" id="PF01494"/>
    </source>
</evidence>
<protein>
    <recommendedName>
        <fullName evidence="5">FAD-binding domain-containing protein</fullName>
    </recommendedName>
</protein>
<dbReference type="Proteomes" id="UP000696485">
    <property type="component" value="Unassembled WGS sequence"/>
</dbReference>
<dbReference type="Gene3D" id="3.50.50.60">
    <property type="entry name" value="FAD/NAD(P)-binding domain"/>
    <property type="match status" value="1"/>
</dbReference>
<dbReference type="InterPro" id="IPR036188">
    <property type="entry name" value="FAD/NAD-bd_sf"/>
</dbReference>
<sequence>MEQLGLYEDLLKIALPISSTILYKESMKKIIEFFPEESKKILGYDVRVFPRPELYDLLLSKVPKEKILFGKKVMSILQNKEGAMIRCSDNTSYHGDIIVGADGAYSGVRQSLYKQLSDENKLPVSDAEQMAVNFSMLVGTTDSLEPEKYPLNPDSSSTFSFMIGDKGNPYTWSTFSVHGNKICWGVQVQLSPRAAEDESFRNSEWGPEANEAIIKDVYNFNTPHGKLGEFIDQTPKDRISRVFLEDKLFSTWHHRRTVLIGDACHKLLPSAGQGAVTAMQDAVVLANCIYEMASANIENVEAALADFRLQRYEHVKIQYEKSKANAKIIYGQ</sequence>
<proteinExistence type="inferred from homology"/>
<dbReference type="GO" id="GO:0071949">
    <property type="term" value="F:FAD binding"/>
    <property type="evidence" value="ECO:0007669"/>
    <property type="project" value="InterPro"/>
</dbReference>
<evidence type="ECO:0000256" key="2">
    <source>
        <dbReference type="ARBA" id="ARBA00022630"/>
    </source>
</evidence>
<dbReference type="InterPro" id="IPR050562">
    <property type="entry name" value="FAD_mOase_fung"/>
</dbReference>
<comment type="similarity">
    <text evidence="1">Belongs to the paxM FAD-dependent monooxygenase family.</text>
</comment>
<evidence type="ECO:0000313" key="6">
    <source>
        <dbReference type="EMBL" id="KAF9314432.1"/>
    </source>
</evidence>
<dbReference type="GO" id="GO:0004497">
    <property type="term" value="F:monooxygenase activity"/>
    <property type="evidence" value="ECO:0007669"/>
    <property type="project" value="InterPro"/>
</dbReference>
<keyword evidence="7" id="KW-1185">Reference proteome</keyword>
<organism evidence="6 7">
    <name type="scientific">Podila minutissima</name>
    <dbReference type="NCBI Taxonomy" id="64525"/>
    <lineage>
        <taxon>Eukaryota</taxon>
        <taxon>Fungi</taxon>
        <taxon>Fungi incertae sedis</taxon>
        <taxon>Mucoromycota</taxon>
        <taxon>Mortierellomycotina</taxon>
        <taxon>Mortierellomycetes</taxon>
        <taxon>Mortierellales</taxon>
        <taxon>Mortierellaceae</taxon>
        <taxon>Podila</taxon>
    </lineage>
</organism>
<keyword evidence="3" id="KW-0274">FAD</keyword>
<dbReference type="InterPro" id="IPR002938">
    <property type="entry name" value="FAD-bd"/>
</dbReference>
<keyword evidence="4" id="KW-0560">Oxidoreductase</keyword>
<reference evidence="6" key="1">
    <citation type="journal article" date="2020" name="Fungal Divers.">
        <title>Resolving the Mortierellaceae phylogeny through synthesis of multi-gene phylogenetics and phylogenomics.</title>
        <authorList>
            <person name="Vandepol N."/>
            <person name="Liber J."/>
            <person name="Desiro A."/>
            <person name="Na H."/>
            <person name="Kennedy M."/>
            <person name="Barry K."/>
            <person name="Grigoriev I.V."/>
            <person name="Miller A.N."/>
            <person name="O'Donnell K."/>
            <person name="Stajich J.E."/>
            <person name="Bonito G."/>
        </authorList>
    </citation>
    <scope>NUCLEOTIDE SEQUENCE</scope>
    <source>
        <strain evidence="6">NVP1</strain>
    </source>
</reference>
<feature type="domain" description="FAD-binding" evidence="5">
    <location>
        <begin position="41"/>
        <end position="290"/>
    </location>
</feature>
<name>A0A9P5SBZ3_9FUNG</name>
<accession>A0A9P5SBZ3</accession>
<dbReference type="PANTHER" id="PTHR47356:SF2">
    <property type="entry name" value="FAD-BINDING DOMAIN-CONTAINING PROTEIN-RELATED"/>
    <property type="match status" value="1"/>
</dbReference>